<evidence type="ECO:0000256" key="1">
    <source>
        <dbReference type="SAM" id="MobiDB-lite"/>
    </source>
</evidence>
<dbReference type="EMBL" id="JAWJWE010000037">
    <property type="protein sequence ID" value="KAK6625701.1"/>
    <property type="molecule type" value="Genomic_DNA"/>
</dbReference>
<comment type="caution">
    <text evidence="2">The sequence shown here is derived from an EMBL/GenBank/DDBJ whole genome shotgun (WGS) entry which is preliminary data.</text>
</comment>
<evidence type="ECO:0000313" key="3">
    <source>
        <dbReference type="Proteomes" id="UP001372834"/>
    </source>
</evidence>
<feature type="compositionally biased region" description="Basic and acidic residues" evidence="1">
    <location>
        <begin position="80"/>
        <end position="98"/>
    </location>
</feature>
<accession>A0AAN8PY60</accession>
<feature type="compositionally biased region" description="Polar residues" evidence="1">
    <location>
        <begin position="159"/>
        <end position="175"/>
    </location>
</feature>
<protein>
    <submittedName>
        <fullName evidence="2">Uncharacterized protein</fullName>
    </submittedName>
</protein>
<feature type="compositionally biased region" description="Basic and acidic residues" evidence="1">
    <location>
        <begin position="112"/>
        <end position="126"/>
    </location>
</feature>
<dbReference type="Proteomes" id="UP001372834">
    <property type="component" value="Unassembled WGS sequence"/>
</dbReference>
<dbReference type="AlphaFoldDB" id="A0AAN8PY60"/>
<name>A0AAN8PY60_POLSC</name>
<gene>
    <name evidence="2" type="ORF">RUM43_006000</name>
</gene>
<proteinExistence type="predicted"/>
<reference evidence="2 3" key="1">
    <citation type="submission" date="2023-10" db="EMBL/GenBank/DDBJ databases">
        <title>Genomes of two closely related lineages of the louse Polyplax serrata with different host specificities.</title>
        <authorList>
            <person name="Martinu J."/>
            <person name="Tarabai H."/>
            <person name="Stefka J."/>
            <person name="Hypsa V."/>
        </authorList>
    </citation>
    <scope>NUCLEOTIDE SEQUENCE [LARGE SCALE GENOMIC DNA]</scope>
    <source>
        <strain evidence="2">HR10_N</strain>
    </source>
</reference>
<evidence type="ECO:0000313" key="2">
    <source>
        <dbReference type="EMBL" id="KAK6625701.1"/>
    </source>
</evidence>
<organism evidence="2 3">
    <name type="scientific">Polyplax serrata</name>
    <name type="common">Common mouse louse</name>
    <dbReference type="NCBI Taxonomy" id="468196"/>
    <lineage>
        <taxon>Eukaryota</taxon>
        <taxon>Metazoa</taxon>
        <taxon>Ecdysozoa</taxon>
        <taxon>Arthropoda</taxon>
        <taxon>Hexapoda</taxon>
        <taxon>Insecta</taxon>
        <taxon>Pterygota</taxon>
        <taxon>Neoptera</taxon>
        <taxon>Paraneoptera</taxon>
        <taxon>Psocodea</taxon>
        <taxon>Troctomorpha</taxon>
        <taxon>Phthiraptera</taxon>
        <taxon>Anoplura</taxon>
        <taxon>Polyplacidae</taxon>
        <taxon>Polyplax</taxon>
    </lineage>
</organism>
<feature type="region of interest" description="Disordered" evidence="1">
    <location>
        <begin position="1"/>
        <end position="188"/>
    </location>
</feature>
<sequence length="188" mass="20520">MVFCRLRTSVSPQKNWPLGRPPATPKTRAILPLPHGRIRRSSAQTPSASKPPYFAQPVLNSNRSRSLDGLLDAPLDEEPYVEKETVKPNEQPPKKETSDAGEENTSTAEGEEPGKVPEAEAGTRETESDDEAGNLTKSRSCEAHLNSDEDSSSEFGGSTLSLSNSGDSKPKQNFMNKCVNKVKNLIRK</sequence>